<evidence type="ECO:0000256" key="2">
    <source>
        <dbReference type="SAM" id="Phobius"/>
    </source>
</evidence>
<organism evidence="4 5">
    <name type="scientific">Nocardia bovistercoris</name>
    <dbReference type="NCBI Taxonomy" id="2785916"/>
    <lineage>
        <taxon>Bacteria</taxon>
        <taxon>Bacillati</taxon>
        <taxon>Actinomycetota</taxon>
        <taxon>Actinomycetes</taxon>
        <taxon>Mycobacteriales</taxon>
        <taxon>Nocardiaceae</taxon>
        <taxon>Nocardia</taxon>
    </lineage>
</organism>
<feature type="transmembrane region" description="Helical" evidence="2">
    <location>
        <begin position="95"/>
        <end position="117"/>
    </location>
</feature>
<dbReference type="InterPro" id="IPR050882">
    <property type="entry name" value="Prepilin_peptidase/N-MTase"/>
</dbReference>
<feature type="transmembrane region" description="Helical" evidence="2">
    <location>
        <begin position="33"/>
        <end position="61"/>
    </location>
</feature>
<feature type="transmembrane region" description="Helical" evidence="2">
    <location>
        <begin position="123"/>
        <end position="141"/>
    </location>
</feature>
<dbReference type="AlphaFoldDB" id="A0A931I6Y0"/>
<dbReference type="RefSeq" id="WP_196147256.1">
    <property type="nucleotide sequence ID" value="NZ_JADMLG010000001.1"/>
</dbReference>
<dbReference type="Proteomes" id="UP000655751">
    <property type="component" value="Unassembled WGS sequence"/>
</dbReference>
<dbReference type="GO" id="GO:0006465">
    <property type="term" value="P:signal peptide processing"/>
    <property type="evidence" value="ECO:0007669"/>
    <property type="project" value="TreeGrafter"/>
</dbReference>
<dbReference type="Pfam" id="PF01478">
    <property type="entry name" value="Peptidase_A24"/>
    <property type="match status" value="1"/>
</dbReference>
<evidence type="ECO:0000256" key="1">
    <source>
        <dbReference type="ARBA" id="ARBA00005801"/>
    </source>
</evidence>
<dbReference type="PANTHER" id="PTHR30487:SF0">
    <property type="entry name" value="PREPILIN LEADER PEPTIDASE_N-METHYLTRANSFERASE-RELATED"/>
    <property type="match status" value="1"/>
</dbReference>
<reference evidence="4" key="1">
    <citation type="submission" date="2020-11" db="EMBL/GenBank/DDBJ databases">
        <title>Nocardia NEAU-351.nov., a novel actinomycete isolated from the cow dung.</title>
        <authorList>
            <person name="Zhang X."/>
        </authorList>
    </citation>
    <scope>NUCLEOTIDE SEQUENCE</scope>
    <source>
        <strain evidence="4">NEAU-351</strain>
    </source>
</reference>
<comment type="caution">
    <text evidence="4">The sequence shown here is derived from an EMBL/GenBank/DDBJ whole genome shotgun (WGS) entry which is preliminary data.</text>
</comment>
<keyword evidence="2" id="KW-0812">Transmembrane</keyword>
<feature type="domain" description="Prepilin type IV endopeptidase peptidase" evidence="3">
    <location>
        <begin position="8"/>
        <end position="103"/>
    </location>
</feature>
<dbReference type="GO" id="GO:0005886">
    <property type="term" value="C:plasma membrane"/>
    <property type="evidence" value="ECO:0007669"/>
    <property type="project" value="TreeGrafter"/>
</dbReference>
<name>A0A931I6Y0_9NOCA</name>
<keyword evidence="2" id="KW-1133">Transmembrane helix</keyword>
<sequence length="143" mass="14705">MDLPSFTILTAWCAALCWFDLRHRRLPNALTGYGAAAVLGYALGTTRFTVAVAGGVVLAAAYLSVHLYAPAALGAGDVKLAAVLGAVAAMHGARVWTWSALLAPVVTAAVGVALLFARHTDRTVPHGPAMCLATLVALVTMPP</sequence>
<evidence type="ECO:0000259" key="3">
    <source>
        <dbReference type="Pfam" id="PF01478"/>
    </source>
</evidence>
<keyword evidence="5" id="KW-1185">Reference proteome</keyword>
<dbReference type="EMBL" id="JADMLG010000001">
    <property type="protein sequence ID" value="MBH0774917.1"/>
    <property type="molecule type" value="Genomic_DNA"/>
</dbReference>
<evidence type="ECO:0000313" key="5">
    <source>
        <dbReference type="Proteomes" id="UP000655751"/>
    </source>
</evidence>
<protein>
    <submittedName>
        <fullName evidence="4">Prepilin peptidase</fullName>
    </submittedName>
</protein>
<keyword evidence="2" id="KW-0472">Membrane</keyword>
<dbReference type="InterPro" id="IPR000045">
    <property type="entry name" value="Prepilin_IV_endopep_pep"/>
</dbReference>
<dbReference type="Gene3D" id="1.20.120.1220">
    <property type="match status" value="1"/>
</dbReference>
<proteinExistence type="inferred from homology"/>
<evidence type="ECO:0000313" key="4">
    <source>
        <dbReference type="EMBL" id="MBH0774917.1"/>
    </source>
</evidence>
<gene>
    <name evidence="4" type="ORF">IT779_01285</name>
</gene>
<comment type="similarity">
    <text evidence="1">Belongs to the peptidase A24 family.</text>
</comment>
<dbReference type="GO" id="GO:0004190">
    <property type="term" value="F:aspartic-type endopeptidase activity"/>
    <property type="evidence" value="ECO:0007669"/>
    <property type="project" value="InterPro"/>
</dbReference>
<accession>A0A931I6Y0</accession>
<dbReference type="PANTHER" id="PTHR30487">
    <property type="entry name" value="TYPE 4 PREPILIN-LIKE PROTEINS LEADER PEPTIDE-PROCESSING ENZYME"/>
    <property type="match status" value="1"/>
</dbReference>